<dbReference type="RefSeq" id="WP_189171556.1">
    <property type="nucleotide sequence ID" value="NZ_BMQB01000009.1"/>
</dbReference>
<feature type="signal peptide" evidence="1">
    <location>
        <begin position="1"/>
        <end position="26"/>
    </location>
</feature>
<evidence type="ECO:0000313" key="3">
    <source>
        <dbReference type="Proteomes" id="UP000649739"/>
    </source>
</evidence>
<keyword evidence="3" id="KW-1185">Reference proteome</keyword>
<name>A0A8J3BCR4_9ACTN</name>
<keyword evidence="1" id="KW-0732">Signal</keyword>
<accession>A0A8J3BCR4</accession>
<reference evidence="2" key="2">
    <citation type="submission" date="2020-09" db="EMBL/GenBank/DDBJ databases">
        <authorList>
            <person name="Sun Q."/>
            <person name="Ohkuma M."/>
        </authorList>
    </citation>
    <scope>NUCLEOTIDE SEQUENCE</scope>
    <source>
        <strain evidence="2">JCM 3090</strain>
    </source>
</reference>
<sequence>MTRRIGLPTALAAALLAAPLAAPAAAAPATYFELHQGTSWAEVTYDMVEANGQKVWNLELILQVSDGCNQLFYSQRWQTDLQYYGALGPEMCGQSTHWYDDISMPSRDYDIPGLALCRADTSPVTPGTANCTRVRRLDV</sequence>
<reference evidence="2" key="1">
    <citation type="journal article" date="2014" name="Int. J. Syst. Evol. Microbiol.">
        <title>Complete genome sequence of Corynebacterium casei LMG S-19264T (=DSM 44701T), isolated from a smear-ripened cheese.</title>
        <authorList>
            <consortium name="US DOE Joint Genome Institute (JGI-PGF)"/>
            <person name="Walter F."/>
            <person name="Albersmeier A."/>
            <person name="Kalinowski J."/>
            <person name="Ruckert C."/>
        </authorList>
    </citation>
    <scope>NUCLEOTIDE SEQUENCE</scope>
    <source>
        <strain evidence="2">JCM 3090</strain>
    </source>
</reference>
<comment type="caution">
    <text evidence="2">The sequence shown here is derived from an EMBL/GenBank/DDBJ whole genome shotgun (WGS) entry which is preliminary data.</text>
</comment>
<feature type="chain" id="PRO_5035150399" description="Secreted protein" evidence="1">
    <location>
        <begin position="27"/>
        <end position="139"/>
    </location>
</feature>
<dbReference type="EMBL" id="BMQB01000009">
    <property type="protein sequence ID" value="GGK04560.1"/>
    <property type="molecule type" value="Genomic_DNA"/>
</dbReference>
<dbReference type="Proteomes" id="UP000649739">
    <property type="component" value="Unassembled WGS sequence"/>
</dbReference>
<protein>
    <recommendedName>
        <fullName evidence="4">Secreted protein</fullName>
    </recommendedName>
</protein>
<proteinExistence type="predicted"/>
<evidence type="ECO:0008006" key="4">
    <source>
        <dbReference type="Google" id="ProtNLM"/>
    </source>
</evidence>
<gene>
    <name evidence="2" type="ORF">GCM10010123_38140</name>
</gene>
<evidence type="ECO:0000313" key="2">
    <source>
        <dbReference type="EMBL" id="GGK04560.1"/>
    </source>
</evidence>
<organism evidence="2 3">
    <name type="scientific">Pilimelia anulata</name>
    <dbReference type="NCBI Taxonomy" id="53371"/>
    <lineage>
        <taxon>Bacteria</taxon>
        <taxon>Bacillati</taxon>
        <taxon>Actinomycetota</taxon>
        <taxon>Actinomycetes</taxon>
        <taxon>Micromonosporales</taxon>
        <taxon>Micromonosporaceae</taxon>
        <taxon>Pilimelia</taxon>
    </lineage>
</organism>
<evidence type="ECO:0000256" key="1">
    <source>
        <dbReference type="SAM" id="SignalP"/>
    </source>
</evidence>
<dbReference type="AlphaFoldDB" id="A0A8J3BCR4"/>